<reference evidence="6" key="1">
    <citation type="submission" date="2019-08" db="EMBL/GenBank/DDBJ databases">
        <authorList>
            <person name="Kucharzyk K."/>
            <person name="Murdoch R.W."/>
            <person name="Higgins S."/>
            <person name="Loffler F."/>
        </authorList>
    </citation>
    <scope>NUCLEOTIDE SEQUENCE</scope>
</reference>
<dbReference type="Gene3D" id="2.60.420.10">
    <property type="entry name" value="Maltose phosphorylase, domain 3"/>
    <property type="match status" value="1"/>
</dbReference>
<dbReference type="InterPro" id="IPR008928">
    <property type="entry name" value="6-hairpin_glycosidase_sf"/>
</dbReference>
<accession>A0A645ED04</accession>
<evidence type="ECO:0000259" key="4">
    <source>
        <dbReference type="Pfam" id="PF17389"/>
    </source>
</evidence>
<feature type="domain" description="Alpha-L-rhamnosidase six-hairpin glycosidase" evidence="4">
    <location>
        <begin position="1"/>
        <end position="88"/>
    </location>
</feature>
<gene>
    <name evidence="6" type="ORF">SDC9_146778</name>
</gene>
<dbReference type="InterPro" id="IPR035398">
    <property type="entry name" value="Bac_rhamnosid_C"/>
</dbReference>
<evidence type="ECO:0000256" key="1">
    <source>
        <dbReference type="ARBA" id="ARBA00001445"/>
    </source>
</evidence>
<comment type="catalytic activity">
    <reaction evidence="1">
        <text>Hydrolysis of terminal non-reducing alpha-L-rhamnose residues in alpha-L-rhamnosides.</text>
        <dbReference type="EC" id="3.2.1.40"/>
    </reaction>
</comment>
<sequence>MKQSGGCLDTGFLATPFLLDTFCKIGRIDLAYSLLYQEKCPSWLYEVKHGATSIWESYYTYADDGTPLPTSHNHYAFGCVDDWMFRHICGIDYIEAGFKRILIKPDPDESLSYAKRTYWSEYGKIESEWERQDDLFRLNVRIPCNTTAEIVLPDGQTHEAGSGTYQFECAISAQRNAQQGEE</sequence>
<dbReference type="EC" id="3.2.1.40" evidence="2"/>
<evidence type="ECO:0000259" key="5">
    <source>
        <dbReference type="Pfam" id="PF17390"/>
    </source>
</evidence>
<dbReference type="InterPro" id="IPR016007">
    <property type="entry name" value="Alpha_rhamnosid"/>
</dbReference>
<dbReference type="EMBL" id="VSSQ01045674">
    <property type="protein sequence ID" value="MPM99586.1"/>
    <property type="molecule type" value="Genomic_DNA"/>
</dbReference>
<organism evidence="6">
    <name type="scientific">bioreactor metagenome</name>
    <dbReference type="NCBI Taxonomy" id="1076179"/>
    <lineage>
        <taxon>unclassified sequences</taxon>
        <taxon>metagenomes</taxon>
        <taxon>ecological metagenomes</taxon>
    </lineage>
</organism>
<dbReference type="AlphaFoldDB" id="A0A645ED04"/>
<dbReference type="Pfam" id="PF17389">
    <property type="entry name" value="Bac_rhamnosid6H"/>
    <property type="match status" value="1"/>
</dbReference>
<dbReference type="PANTHER" id="PTHR33307">
    <property type="entry name" value="ALPHA-RHAMNOSIDASE (EUROFUNG)"/>
    <property type="match status" value="1"/>
</dbReference>
<name>A0A645ED04_9ZZZZ</name>
<evidence type="ECO:0000256" key="2">
    <source>
        <dbReference type="ARBA" id="ARBA00012652"/>
    </source>
</evidence>
<dbReference type="InterPro" id="IPR035396">
    <property type="entry name" value="Bac_rhamnosid6H"/>
</dbReference>
<dbReference type="SUPFAM" id="SSF48208">
    <property type="entry name" value="Six-hairpin glycosidases"/>
    <property type="match status" value="1"/>
</dbReference>
<proteinExistence type="predicted"/>
<dbReference type="Pfam" id="PF17390">
    <property type="entry name" value="Bac_rhamnosid_C"/>
    <property type="match status" value="1"/>
</dbReference>
<dbReference type="GO" id="GO:0005975">
    <property type="term" value="P:carbohydrate metabolic process"/>
    <property type="evidence" value="ECO:0007669"/>
    <property type="project" value="InterPro"/>
</dbReference>
<feature type="domain" description="Alpha-L-rhamnosidase C-terminal" evidence="5">
    <location>
        <begin position="90"/>
        <end position="163"/>
    </location>
</feature>
<dbReference type="Gene3D" id="1.50.10.10">
    <property type="match status" value="1"/>
</dbReference>
<protein>
    <recommendedName>
        <fullName evidence="2">alpha-L-rhamnosidase</fullName>
        <ecNumber evidence="2">3.2.1.40</ecNumber>
    </recommendedName>
</protein>
<keyword evidence="3" id="KW-0378">Hydrolase</keyword>
<evidence type="ECO:0000256" key="3">
    <source>
        <dbReference type="ARBA" id="ARBA00022801"/>
    </source>
</evidence>
<dbReference type="PANTHER" id="PTHR33307:SF6">
    <property type="entry name" value="ALPHA-RHAMNOSIDASE (EUROFUNG)-RELATED"/>
    <property type="match status" value="1"/>
</dbReference>
<comment type="caution">
    <text evidence="6">The sequence shown here is derived from an EMBL/GenBank/DDBJ whole genome shotgun (WGS) entry which is preliminary data.</text>
</comment>
<dbReference type="InterPro" id="IPR012341">
    <property type="entry name" value="6hp_glycosidase-like_sf"/>
</dbReference>
<dbReference type="GO" id="GO:0030596">
    <property type="term" value="F:alpha-L-rhamnosidase activity"/>
    <property type="evidence" value="ECO:0007669"/>
    <property type="project" value="UniProtKB-EC"/>
</dbReference>
<evidence type="ECO:0000313" key="6">
    <source>
        <dbReference type="EMBL" id="MPM99586.1"/>
    </source>
</evidence>